<proteinExistence type="predicted"/>
<protein>
    <submittedName>
        <fullName evidence="2">Uncharacterized protein</fullName>
    </submittedName>
</protein>
<evidence type="ECO:0000313" key="2">
    <source>
        <dbReference type="EMBL" id="SMP80154.1"/>
    </source>
</evidence>
<accession>A0ABY1QV98</accession>
<keyword evidence="3" id="KW-1185">Reference proteome</keyword>
<evidence type="ECO:0000313" key="3">
    <source>
        <dbReference type="Proteomes" id="UP001158049"/>
    </source>
</evidence>
<evidence type="ECO:0000256" key="1">
    <source>
        <dbReference type="SAM" id="Phobius"/>
    </source>
</evidence>
<feature type="transmembrane region" description="Helical" evidence="1">
    <location>
        <begin position="12"/>
        <end position="33"/>
    </location>
</feature>
<name>A0ABY1QV98_9BURK</name>
<keyword evidence="1" id="KW-1133">Transmembrane helix</keyword>
<reference evidence="2 3" key="1">
    <citation type="submission" date="2017-05" db="EMBL/GenBank/DDBJ databases">
        <authorList>
            <person name="Varghese N."/>
            <person name="Submissions S."/>
        </authorList>
    </citation>
    <scope>NUCLEOTIDE SEQUENCE [LARGE SCALE GENOMIC DNA]</scope>
    <source>
        <strain evidence="2 3">DSM 26001</strain>
    </source>
</reference>
<feature type="transmembrane region" description="Helical" evidence="1">
    <location>
        <begin position="39"/>
        <end position="59"/>
    </location>
</feature>
<dbReference type="Proteomes" id="UP001158049">
    <property type="component" value="Unassembled WGS sequence"/>
</dbReference>
<dbReference type="EMBL" id="FXUL01000034">
    <property type="protein sequence ID" value="SMP80154.1"/>
    <property type="molecule type" value="Genomic_DNA"/>
</dbReference>
<sequence length="65" mass="6936">MLAQKTALTKWSLHGLNAGVTVLTLIPFAPATLEQWRMPLVWGSSLVSVAGAAGVMVAYRRAKQA</sequence>
<keyword evidence="1" id="KW-0812">Transmembrane</keyword>
<organism evidence="2 3">
    <name type="scientific">Noviherbaspirillum suwonense</name>
    <dbReference type="NCBI Taxonomy" id="1224511"/>
    <lineage>
        <taxon>Bacteria</taxon>
        <taxon>Pseudomonadati</taxon>
        <taxon>Pseudomonadota</taxon>
        <taxon>Betaproteobacteria</taxon>
        <taxon>Burkholderiales</taxon>
        <taxon>Oxalobacteraceae</taxon>
        <taxon>Noviherbaspirillum</taxon>
    </lineage>
</organism>
<keyword evidence="1" id="KW-0472">Membrane</keyword>
<comment type="caution">
    <text evidence="2">The sequence shown here is derived from an EMBL/GenBank/DDBJ whole genome shotgun (WGS) entry which is preliminary data.</text>
</comment>
<gene>
    <name evidence="2" type="ORF">SAMN06295970_13424</name>
</gene>